<feature type="compositionally biased region" description="Basic and acidic residues" evidence="1">
    <location>
        <begin position="144"/>
        <end position="169"/>
    </location>
</feature>
<evidence type="ECO:0000259" key="2">
    <source>
        <dbReference type="Pfam" id="PF15636"/>
    </source>
</evidence>
<dbReference type="RefSeq" id="WP_006680270.1">
    <property type="nucleotide sequence ID" value="NZ_JH815208.1"/>
</dbReference>
<organism evidence="3 4">
    <name type="scientific">Schaalia turicensis ACS-279-V-Col4</name>
    <dbReference type="NCBI Taxonomy" id="883077"/>
    <lineage>
        <taxon>Bacteria</taxon>
        <taxon>Bacillati</taxon>
        <taxon>Actinomycetota</taxon>
        <taxon>Actinomycetes</taxon>
        <taxon>Actinomycetales</taxon>
        <taxon>Actinomycetaceae</taxon>
        <taxon>Schaalia</taxon>
    </lineage>
</organism>
<dbReference type="PATRIC" id="fig|883077.3.peg.60"/>
<evidence type="ECO:0000256" key="1">
    <source>
        <dbReference type="SAM" id="MobiDB-lite"/>
    </source>
</evidence>
<dbReference type="Pfam" id="PF15636">
    <property type="entry name" value="Tox-GHH"/>
    <property type="match status" value="1"/>
</dbReference>
<dbReference type="EMBL" id="AGWQ01000002">
    <property type="protein sequence ID" value="EJZ88202.1"/>
    <property type="molecule type" value="Genomic_DNA"/>
</dbReference>
<dbReference type="eggNOG" id="ENOG502ZVQT">
    <property type="taxonomic scope" value="Bacteria"/>
</dbReference>
<evidence type="ECO:0000313" key="4">
    <source>
        <dbReference type="Proteomes" id="UP000003994"/>
    </source>
</evidence>
<sequence length="314" mass="34963">MPKTSIKERNKAIRLAWEREQKLVAEGKGTRDWSQDQQKDILDPEKGKAYDENGRAFEGQHMKSAAEYSEYQGDPDNIQFLSRDEHLEAHKGSWQNPTNWYYNPETKEFVDFGDNKPTPCAPINLSEPVCSPVIESQNNSEKLQTVKHDTTSTEHTKPSRQEDVSHHSENISQKNPTVAPPETHEGIGDKNKISHIFDVANEFGKKHPVLTGALKAAGYIIAGVGAIYLASESGGGSSSSSSEEDISGSSDDDYSDYSSSDELDSPSSSRDYPDERSSPAEHTVPAHGQHYRTKDGLIWKEKEPYQRGGKHDDD</sequence>
<feature type="region of interest" description="Disordered" evidence="1">
    <location>
        <begin position="232"/>
        <end position="314"/>
    </location>
</feature>
<reference evidence="3 4" key="1">
    <citation type="submission" date="2012-07" db="EMBL/GenBank/DDBJ databases">
        <title>The Genome Sequence of Actinomyces turicensis ACS-279-V-COL4.</title>
        <authorList>
            <consortium name="The Broad Institute Genome Sequencing Platform"/>
            <person name="Earl A."/>
            <person name="Ward D."/>
            <person name="Feldgarden M."/>
            <person name="Gevers D."/>
            <person name="Saerens B."/>
            <person name="Vaneechoutte M."/>
            <person name="Walker B."/>
            <person name="Young S.K."/>
            <person name="Zeng Q."/>
            <person name="Gargeya S."/>
            <person name="Fitzgerald M."/>
            <person name="Haas B."/>
            <person name="Abouelleil A."/>
            <person name="Alvarado L."/>
            <person name="Arachchi H.M."/>
            <person name="Berlin A."/>
            <person name="Chapman S.B."/>
            <person name="Goldberg J."/>
            <person name="Griggs A."/>
            <person name="Gujja S."/>
            <person name="Hansen M."/>
            <person name="Howarth C."/>
            <person name="Imamovic A."/>
            <person name="Larimer J."/>
            <person name="McCowen C."/>
            <person name="Montmayeur A."/>
            <person name="Murphy C."/>
            <person name="Neiman D."/>
            <person name="Pearson M."/>
            <person name="Priest M."/>
            <person name="Roberts A."/>
            <person name="Saif S."/>
            <person name="Shea T."/>
            <person name="Sisk P."/>
            <person name="Sykes S."/>
            <person name="Wortman J."/>
            <person name="Nusbaum C."/>
            <person name="Birren B."/>
        </authorList>
    </citation>
    <scope>NUCLEOTIDE SEQUENCE [LARGE SCALE GENOMIC DNA]</scope>
    <source>
        <strain evidence="3 4">ACS-279-V-Col4</strain>
    </source>
</reference>
<accession>K0YWG6</accession>
<feature type="compositionally biased region" description="Acidic residues" evidence="1">
    <location>
        <begin position="242"/>
        <end position="264"/>
    </location>
</feature>
<dbReference type="AlphaFoldDB" id="K0YWG6"/>
<dbReference type="InterPro" id="IPR028916">
    <property type="entry name" value="Tox-GHH_dom"/>
</dbReference>
<protein>
    <recommendedName>
        <fullName evidence="2">Tox-GHH domain-containing protein</fullName>
    </recommendedName>
</protein>
<comment type="caution">
    <text evidence="3">The sequence shown here is derived from an EMBL/GenBank/DDBJ whole genome shotgun (WGS) entry which is preliminary data.</text>
</comment>
<evidence type="ECO:0000313" key="3">
    <source>
        <dbReference type="EMBL" id="EJZ88202.1"/>
    </source>
</evidence>
<keyword evidence="4" id="KW-1185">Reference proteome</keyword>
<proteinExistence type="predicted"/>
<dbReference type="Proteomes" id="UP000003994">
    <property type="component" value="Unassembled WGS sequence"/>
</dbReference>
<dbReference type="HOGENOM" id="CLU_884919_0_0_11"/>
<feature type="domain" description="Tox-GHH" evidence="2">
    <location>
        <begin position="8"/>
        <end position="81"/>
    </location>
</feature>
<feature type="region of interest" description="Disordered" evidence="1">
    <location>
        <begin position="135"/>
        <end position="189"/>
    </location>
</feature>
<gene>
    <name evidence="3" type="ORF">HMPREF9241_00063</name>
</gene>
<name>K0YWG6_9ACTO</name>
<dbReference type="STRING" id="883077.HMPREF9241_00063"/>
<feature type="compositionally biased region" description="Basic and acidic residues" evidence="1">
    <location>
        <begin position="292"/>
        <end position="314"/>
    </location>
</feature>